<feature type="region of interest" description="Disordered" evidence="1">
    <location>
        <begin position="1"/>
        <end position="41"/>
    </location>
</feature>
<reference evidence="2 3" key="1">
    <citation type="submission" date="2024-06" db="EMBL/GenBank/DDBJ databases">
        <authorList>
            <person name="Kraege A."/>
            <person name="Thomma B."/>
        </authorList>
    </citation>
    <scope>NUCLEOTIDE SEQUENCE [LARGE SCALE GENOMIC DNA]</scope>
</reference>
<protein>
    <submittedName>
        <fullName evidence="2">G10025 protein</fullName>
    </submittedName>
</protein>
<evidence type="ECO:0000313" key="2">
    <source>
        <dbReference type="EMBL" id="CAL5227116.1"/>
    </source>
</evidence>
<proteinExistence type="predicted"/>
<dbReference type="EMBL" id="CAXHTA020000017">
    <property type="protein sequence ID" value="CAL5227116.1"/>
    <property type="molecule type" value="Genomic_DNA"/>
</dbReference>
<dbReference type="Proteomes" id="UP001497392">
    <property type="component" value="Unassembled WGS sequence"/>
</dbReference>
<keyword evidence="3" id="KW-1185">Reference proteome</keyword>
<gene>
    <name evidence="2" type="primary">g10025</name>
    <name evidence="2" type="ORF">VP750_LOCUS9022</name>
</gene>
<sequence length="347" mass="38349">MQQALRPQHDASSAEHRGSDEPGSSQKQEAPPGRTRFTWSRDQDMVAEALMRVMEDAERDSKHSVFGVKWTLEANNPATVPFLTLLPDCGPFPEMAQIKQGASDQLLRNLTKLANQCAAAQCQPMEVFARSTKCSAHMGQPNEDQVTIGAYDWELLKEQQRMPQPPSVSQDFVEALQRQGVQRSMADLAVAFSQVAKIYSSDEDAAPYAKQDLEQMLPGALEVMAEWGNPKADQSRVLKRLMTRFTTALQTYQTRAAQAGQSFEHMVLLEAAVQGWQVAALLFLLSLSRFAQGAVPCVGPCYRVCISARDTPVAPNSRCQQPPACHHCSRAHSGQPRNVQLPCSVRL</sequence>
<organism evidence="2 3">
    <name type="scientific">Coccomyxa viridis</name>
    <dbReference type="NCBI Taxonomy" id="1274662"/>
    <lineage>
        <taxon>Eukaryota</taxon>
        <taxon>Viridiplantae</taxon>
        <taxon>Chlorophyta</taxon>
        <taxon>core chlorophytes</taxon>
        <taxon>Trebouxiophyceae</taxon>
        <taxon>Trebouxiophyceae incertae sedis</taxon>
        <taxon>Coccomyxaceae</taxon>
        <taxon>Coccomyxa</taxon>
    </lineage>
</organism>
<evidence type="ECO:0000313" key="3">
    <source>
        <dbReference type="Proteomes" id="UP001497392"/>
    </source>
</evidence>
<accession>A0ABP1G4H6</accession>
<name>A0ABP1G4H6_9CHLO</name>
<feature type="compositionally biased region" description="Basic and acidic residues" evidence="1">
    <location>
        <begin position="7"/>
        <end position="20"/>
    </location>
</feature>
<comment type="caution">
    <text evidence="2">The sequence shown here is derived from an EMBL/GenBank/DDBJ whole genome shotgun (WGS) entry which is preliminary data.</text>
</comment>
<evidence type="ECO:0000256" key="1">
    <source>
        <dbReference type="SAM" id="MobiDB-lite"/>
    </source>
</evidence>